<proteinExistence type="predicted"/>
<dbReference type="EMBL" id="ML976662">
    <property type="protein sequence ID" value="KAF1977761.1"/>
    <property type="molecule type" value="Genomic_DNA"/>
</dbReference>
<reference evidence="3" key="1">
    <citation type="journal article" date="2020" name="Stud. Mycol.">
        <title>101 Dothideomycetes genomes: a test case for predicting lifestyles and emergence of pathogens.</title>
        <authorList>
            <person name="Haridas S."/>
            <person name="Albert R."/>
            <person name="Binder M."/>
            <person name="Bloem J."/>
            <person name="Labutti K."/>
            <person name="Salamov A."/>
            <person name="Andreopoulos B."/>
            <person name="Baker S."/>
            <person name="Barry K."/>
            <person name="Bills G."/>
            <person name="Bluhm B."/>
            <person name="Cannon C."/>
            <person name="Castanera R."/>
            <person name="Culley D."/>
            <person name="Daum C."/>
            <person name="Ezra D."/>
            <person name="Gonzalez J."/>
            <person name="Henrissat B."/>
            <person name="Kuo A."/>
            <person name="Liang C."/>
            <person name="Lipzen A."/>
            <person name="Lutzoni F."/>
            <person name="Magnuson J."/>
            <person name="Mondo S."/>
            <person name="Nolan M."/>
            <person name="Ohm R."/>
            <person name="Pangilinan J."/>
            <person name="Park H.-J."/>
            <person name="Ramirez L."/>
            <person name="Alfaro M."/>
            <person name="Sun H."/>
            <person name="Tritt A."/>
            <person name="Yoshinaga Y."/>
            <person name="Zwiers L.-H."/>
            <person name="Turgeon B."/>
            <person name="Goodwin S."/>
            <person name="Spatafora J."/>
            <person name="Crous P."/>
            <person name="Grigoriev I."/>
        </authorList>
    </citation>
    <scope>NUCLEOTIDE SEQUENCE</scope>
    <source>
        <strain evidence="3">CBS 107.79</strain>
    </source>
</reference>
<dbReference type="AlphaFoldDB" id="A0A6A5VKL8"/>
<feature type="compositionally biased region" description="Low complexity" evidence="1">
    <location>
        <begin position="345"/>
        <end position="364"/>
    </location>
</feature>
<feature type="chain" id="PRO_5025467961" evidence="2">
    <location>
        <begin position="20"/>
        <end position="424"/>
    </location>
</feature>
<evidence type="ECO:0000256" key="1">
    <source>
        <dbReference type="SAM" id="MobiDB-lite"/>
    </source>
</evidence>
<protein>
    <submittedName>
        <fullName evidence="3">Uncharacterized protein</fullName>
    </submittedName>
</protein>
<keyword evidence="2" id="KW-0732">Signal</keyword>
<accession>A0A6A5VKL8</accession>
<evidence type="ECO:0000256" key="2">
    <source>
        <dbReference type="SAM" id="SignalP"/>
    </source>
</evidence>
<name>A0A6A5VKL8_9PLEO</name>
<gene>
    <name evidence="3" type="ORF">BU23DRAFT_596106</name>
</gene>
<dbReference type="Proteomes" id="UP000800036">
    <property type="component" value="Unassembled WGS sequence"/>
</dbReference>
<feature type="region of interest" description="Disordered" evidence="1">
    <location>
        <begin position="310"/>
        <end position="390"/>
    </location>
</feature>
<feature type="compositionally biased region" description="Polar residues" evidence="1">
    <location>
        <begin position="57"/>
        <end position="92"/>
    </location>
</feature>
<feature type="compositionally biased region" description="Low complexity" evidence="1">
    <location>
        <begin position="372"/>
        <end position="387"/>
    </location>
</feature>
<feature type="compositionally biased region" description="Polar residues" evidence="1">
    <location>
        <begin position="310"/>
        <end position="319"/>
    </location>
</feature>
<feature type="region of interest" description="Disordered" evidence="1">
    <location>
        <begin position="35"/>
        <end position="92"/>
    </location>
</feature>
<evidence type="ECO:0000313" key="4">
    <source>
        <dbReference type="Proteomes" id="UP000800036"/>
    </source>
</evidence>
<feature type="signal peptide" evidence="2">
    <location>
        <begin position="1"/>
        <end position="19"/>
    </location>
</feature>
<feature type="compositionally biased region" description="Low complexity" evidence="1">
    <location>
        <begin position="320"/>
        <end position="338"/>
    </location>
</feature>
<keyword evidence="4" id="KW-1185">Reference proteome</keyword>
<evidence type="ECO:0000313" key="3">
    <source>
        <dbReference type="EMBL" id="KAF1977761.1"/>
    </source>
</evidence>
<organism evidence="3 4">
    <name type="scientific">Bimuria novae-zelandiae CBS 107.79</name>
    <dbReference type="NCBI Taxonomy" id="1447943"/>
    <lineage>
        <taxon>Eukaryota</taxon>
        <taxon>Fungi</taxon>
        <taxon>Dikarya</taxon>
        <taxon>Ascomycota</taxon>
        <taxon>Pezizomycotina</taxon>
        <taxon>Dothideomycetes</taxon>
        <taxon>Pleosporomycetidae</taxon>
        <taxon>Pleosporales</taxon>
        <taxon>Massarineae</taxon>
        <taxon>Didymosphaeriaceae</taxon>
        <taxon>Bimuria</taxon>
    </lineage>
</organism>
<sequence>MRESIFVWSLGALLSGALGSMYEYSHISNTSIPYRPSYRHSTHTIPSVSRTGEPCETDTNIPLPLSSSPSGAEQSTAYSPSVDGSTRNTTVAAPTSTPVLFYTRSSSSGNYTHPSEIAPSGSHSPGNTFETIPCPTPSTTSTLSASFFSEISYLIPSHTIKAVFPAPSDTSTGSSAYPTAIITVTYISPFSTSNATASTTSGSLSLSLGTIPTPSAALSTSISGTRLSSEYSSNKPTSCAHTPSGYTPSTTLLPYLSSSETRTSVSTPLLSLSSSFAQSFSTAKESTQQSLLPLTTHPAVATSSHTLTTEMNPTFTQSPARSETTQSASSSYASSLKTATRRRSTSAASTSTSGSSETEYTSATVLRTSKHTTMTTTAMPSSTLAAPETDIPPAPVVGDAVHLFKGTEKVWWLTFFVLPLFWTT</sequence>